<dbReference type="AlphaFoldDB" id="A0A225E3D3"/>
<comment type="caution">
    <text evidence="2">The sequence shown here is derived from an EMBL/GenBank/DDBJ whole genome shotgun (WGS) entry which is preliminary data.</text>
</comment>
<accession>A0A225E3D3</accession>
<evidence type="ECO:0000313" key="2">
    <source>
        <dbReference type="EMBL" id="OWK45308.1"/>
    </source>
</evidence>
<protein>
    <recommendedName>
        <fullName evidence="1">NIF system FeS cluster assembly NifU C-terminal domain-containing protein</fullName>
    </recommendedName>
</protein>
<organism evidence="2 3">
    <name type="scientific">Fimbriiglobus ruber</name>
    <dbReference type="NCBI Taxonomy" id="1908690"/>
    <lineage>
        <taxon>Bacteria</taxon>
        <taxon>Pseudomonadati</taxon>
        <taxon>Planctomycetota</taxon>
        <taxon>Planctomycetia</taxon>
        <taxon>Gemmatales</taxon>
        <taxon>Gemmataceae</taxon>
        <taxon>Fimbriiglobus</taxon>
    </lineage>
</organism>
<gene>
    <name evidence="2" type="ORF">FRUB_01639</name>
</gene>
<dbReference type="EMBL" id="NIDE01000002">
    <property type="protein sequence ID" value="OWK45308.1"/>
    <property type="molecule type" value="Genomic_DNA"/>
</dbReference>
<dbReference type="GO" id="GO:0051536">
    <property type="term" value="F:iron-sulfur cluster binding"/>
    <property type="evidence" value="ECO:0007669"/>
    <property type="project" value="InterPro"/>
</dbReference>
<reference evidence="3" key="1">
    <citation type="submission" date="2017-06" db="EMBL/GenBank/DDBJ databases">
        <title>Genome analysis of Fimbriiglobus ruber SP5, the first member of the order Planctomycetales with confirmed chitinolytic capability.</title>
        <authorList>
            <person name="Ravin N.V."/>
            <person name="Rakitin A.L."/>
            <person name="Ivanova A.A."/>
            <person name="Beletsky A.V."/>
            <person name="Kulichevskaya I.S."/>
            <person name="Mardanov A.V."/>
            <person name="Dedysh S.N."/>
        </authorList>
    </citation>
    <scope>NUCLEOTIDE SEQUENCE [LARGE SCALE GENOMIC DNA]</scope>
    <source>
        <strain evidence="3">SP5</strain>
    </source>
</reference>
<dbReference type="InterPro" id="IPR001075">
    <property type="entry name" value="NIF_FeS_clus_asmbl_NifU_C"/>
</dbReference>
<dbReference type="Gene3D" id="3.30.300.130">
    <property type="entry name" value="Fe-S cluster assembly (FSCA)"/>
    <property type="match status" value="1"/>
</dbReference>
<dbReference type="GO" id="GO:0005506">
    <property type="term" value="F:iron ion binding"/>
    <property type="evidence" value="ECO:0007669"/>
    <property type="project" value="InterPro"/>
</dbReference>
<dbReference type="RefSeq" id="WP_088253055.1">
    <property type="nucleotide sequence ID" value="NZ_NIDE01000002.1"/>
</dbReference>
<dbReference type="SUPFAM" id="SSF117916">
    <property type="entry name" value="Fe-S cluster assembly (FSCA) domain-like"/>
    <property type="match status" value="1"/>
</dbReference>
<name>A0A225E3D3_9BACT</name>
<dbReference type="GO" id="GO:0016226">
    <property type="term" value="P:iron-sulfur cluster assembly"/>
    <property type="evidence" value="ECO:0007669"/>
    <property type="project" value="InterPro"/>
</dbReference>
<dbReference type="PANTHER" id="PTHR11178">
    <property type="entry name" value="IRON-SULFUR CLUSTER SCAFFOLD PROTEIN NFU-RELATED"/>
    <property type="match status" value="1"/>
</dbReference>
<evidence type="ECO:0000313" key="3">
    <source>
        <dbReference type="Proteomes" id="UP000214646"/>
    </source>
</evidence>
<dbReference type="Proteomes" id="UP000214646">
    <property type="component" value="Unassembled WGS sequence"/>
</dbReference>
<dbReference type="InterPro" id="IPR034904">
    <property type="entry name" value="FSCA_dom_sf"/>
</dbReference>
<keyword evidence="3" id="KW-1185">Reference proteome</keyword>
<dbReference type="OrthoDB" id="9796965at2"/>
<feature type="domain" description="NIF system FeS cluster assembly NifU C-terminal" evidence="1">
    <location>
        <begin position="94"/>
        <end position="154"/>
    </location>
</feature>
<evidence type="ECO:0000259" key="1">
    <source>
        <dbReference type="Pfam" id="PF01106"/>
    </source>
</evidence>
<dbReference type="Pfam" id="PF01106">
    <property type="entry name" value="NifU"/>
    <property type="match status" value="1"/>
</dbReference>
<proteinExistence type="predicted"/>
<sequence length="188" mass="19436">MSTDDGGFGRRMARVETLIAEAERFADPAARAVTQDLIAALLELHAAGLSRALDVLKEAGPPGRAAIDAYTNDGLVASLLLLHGLHPVDFETRVRRALESVRPALASHGGGVELLGTDDGVIRLRLQGNCNGCPSSGATLRGLVETALDDAAPDRAGLEVDAPDQPQAAPSRLFSLPMVGEVVVGASG</sequence>